<proteinExistence type="predicted"/>
<keyword evidence="1" id="KW-0812">Transmembrane</keyword>
<gene>
    <name evidence="2" type="ORF">ACFQPB_10220</name>
</gene>
<protein>
    <recommendedName>
        <fullName evidence="4">HemY N-terminal domain-containing protein</fullName>
    </recommendedName>
</protein>
<reference evidence="3" key="1">
    <citation type="journal article" date="2019" name="Int. J. Syst. Evol. Microbiol.">
        <title>The Global Catalogue of Microorganisms (GCM) 10K type strain sequencing project: providing services to taxonomists for standard genome sequencing and annotation.</title>
        <authorList>
            <consortium name="The Broad Institute Genomics Platform"/>
            <consortium name="The Broad Institute Genome Sequencing Center for Infectious Disease"/>
            <person name="Wu L."/>
            <person name="Ma J."/>
        </authorList>
    </citation>
    <scope>NUCLEOTIDE SEQUENCE [LARGE SCALE GENOMIC DNA]</scope>
    <source>
        <strain evidence="3">CGMCC 1.12371</strain>
    </source>
</reference>
<evidence type="ECO:0000313" key="2">
    <source>
        <dbReference type="EMBL" id="MFC7409236.1"/>
    </source>
</evidence>
<keyword evidence="1" id="KW-1133">Transmembrane helix</keyword>
<feature type="transmembrane region" description="Helical" evidence="1">
    <location>
        <begin position="31"/>
        <end position="51"/>
    </location>
</feature>
<dbReference type="RefSeq" id="WP_382202583.1">
    <property type="nucleotide sequence ID" value="NZ_JBHTCA010000005.1"/>
</dbReference>
<keyword evidence="3" id="KW-1185">Reference proteome</keyword>
<comment type="caution">
    <text evidence="2">The sequence shown here is derived from an EMBL/GenBank/DDBJ whole genome shotgun (WGS) entry which is preliminary data.</text>
</comment>
<evidence type="ECO:0000256" key="1">
    <source>
        <dbReference type="SAM" id="Phobius"/>
    </source>
</evidence>
<accession>A0ABW2QIU9</accession>
<name>A0ABW2QIU9_9BURK</name>
<dbReference type="Proteomes" id="UP001596501">
    <property type="component" value="Unassembled WGS sequence"/>
</dbReference>
<evidence type="ECO:0008006" key="4">
    <source>
        <dbReference type="Google" id="ProtNLM"/>
    </source>
</evidence>
<sequence>MSTVVSSSPVALSGRTNEAVVRPTNEGARGLAALLLAAVVAALVVVADQVIESWVDGHVFLAWVLLWAVVFAATLVFAGTARRMGLRAMAALNRWSVAAAQRRAEARMWEIAKTDSRVMSELVAAQQRADVDAPATVVPDSEALLRLARSQMPAGRRRAVFYC</sequence>
<organism evidence="2 3">
    <name type="scientific">Hydrogenophaga atypica</name>
    <dbReference type="NCBI Taxonomy" id="249409"/>
    <lineage>
        <taxon>Bacteria</taxon>
        <taxon>Pseudomonadati</taxon>
        <taxon>Pseudomonadota</taxon>
        <taxon>Betaproteobacteria</taxon>
        <taxon>Burkholderiales</taxon>
        <taxon>Comamonadaceae</taxon>
        <taxon>Hydrogenophaga</taxon>
    </lineage>
</organism>
<dbReference type="EMBL" id="JBHTCA010000005">
    <property type="protein sequence ID" value="MFC7409236.1"/>
    <property type="molecule type" value="Genomic_DNA"/>
</dbReference>
<keyword evidence="1" id="KW-0472">Membrane</keyword>
<feature type="transmembrane region" description="Helical" evidence="1">
    <location>
        <begin position="57"/>
        <end position="79"/>
    </location>
</feature>
<evidence type="ECO:0000313" key="3">
    <source>
        <dbReference type="Proteomes" id="UP001596501"/>
    </source>
</evidence>